<dbReference type="GO" id="GO:0003676">
    <property type="term" value="F:nucleic acid binding"/>
    <property type="evidence" value="ECO:0007669"/>
    <property type="project" value="InterPro"/>
</dbReference>
<dbReference type="AlphaFoldDB" id="A0AAR2J0W6"/>
<dbReference type="Gene3D" id="3.40.570.10">
    <property type="entry name" value="Extracellular Endonuclease, subunit A"/>
    <property type="match status" value="1"/>
</dbReference>
<dbReference type="Pfam" id="PF01223">
    <property type="entry name" value="Endonuclease_NS"/>
    <property type="match status" value="1"/>
</dbReference>
<dbReference type="SUPFAM" id="SSF54060">
    <property type="entry name" value="His-Me finger endonucleases"/>
    <property type="match status" value="1"/>
</dbReference>
<dbReference type="PANTHER" id="PTHR21472">
    <property type="entry name" value="ENDONUCLEASE DOMAIN-CONTAINING 1 PROTEIN ENDOD1"/>
    <property type="match status" value="1"/>
</dbReference>
<sequence length="276" mass="31862">MQAVLLILNELQLFNGPVKRPLQSKCPQFFFGHLPSAKRVATPTVLRGRKYKQICQRWKNQYRFATLYDTKSRIPVYSAYTYNSSNQFPRDKYWKVEPQVSKLEHSDTSSFSNGDSCGKITRGHLFPKSYAADQDQGDSTFTLTNIAPQTQECNNQWAEQVEEPMLRYIKTKCKLSESIPAYIVTGVVPGNTWLKIKRGNRTIKQGVNIPSHYWTAFTCANNKGKVSHAYIAQQIHCKDNRENRFTEQEKISVAELEEKLTDLYNQPFSVFRNTKI</sequence>
<feature type="domain" description="ENPP1-3/EXOG-like endonuclease/phosphodiesterase" evidence="1">
    <location>
        <begin position="61"/>
        <end position="263"/>
    </location>
</feature>
<dbReference type="Proteomes" id="UP001501920">
    <property type="component" value="Chromosome 6"/>
</dbReference>
<dbReference type="SMART" id="SM00892">
    <property type="entry name" value="Endonuclease_NS"/>
    <property type="match status" value="1"/>
</dbReference>
<dbReference type="InterPro" id="IPR001604">
    <property type="entry name" value="Endo_G_ENPP1-like_dom"/>
</dbReference>
<dbReference type="InterPro" id="IPR044925">
    <property type="entry name" value="His-Me_finger_sf"/>
</dbReference>
<feature type="domain" description="DNA/RNA non-specific endonuclease/pyrophosphatase/phosphodiesterase" evidence="2">
    <location>
        <begin position="60"/>
        <end position="269"/>
    </location>
</feature>
<dbReference type="PANTHER" id="PTHR21472:SF26">
    <property type="entry name" value="ENDONUCLEASE DOMAIN CONTAINING 1"/>
    <property type="match status" value="1"/>
</dbReference>
<evidence type="ECO:0000313" key="4">
    <source>
        <dbReference type="Proteomes" id="UP001501920"/>
    </source>
</evidence>
<reference evidence="3 4" key="1">
    <citation type="submission" date="2020-10" db="EMBL/GenBank/DDBJ databases">
        <title>Pygocentrus nattereri (red-bellied piranha) genome, fPygNat1, primary haplotype.</title>
        <authorList>
            <person name="Myers G."/>
            <person name="Meyer A."/>
            <person name="Karagic N."/>
            <person name="Pippel M."/>
            <person name="Winkler S."/>
            <person name="Tracey A."/>
            <person name="Wood J."/>
            <person name="Formenti G."/>
            <person name="Howe K."/>
            <person name="Fedrigo O."/>
            <person name="Jarvis E.D."/>
        </authorList>
    </citation>
    <scope>NUCLEOTIDE SEQUENCE [LARGE SCALE GENOMIC DNA]</scope>
</reference>
<proteinExistence type="predicted"/>
<dbReference type="SMART" id="SM00477">
    <property type="entry name" value="NUC"/>
    <property type="match status" value="1"/>
</dbReference>
<keyword evidence="4" id="KW-1185">Reference proteome</keyword>
<dbReference type="GeneTree" id="ENSGT01030000234592"/>
<reference evidence="3" key="3">
    <citation type="submission" date="2025-09" db="UniProtKB">
        <authorList>
            <consortium name="Ensembl"/>
        </authorList>
    </citation>
    <scope>IDENTIFICATION</scope>
</reference>
<reference evidence="3" key="2">
    <citation type="submission" date="2025-08" db="UniProtKB">
        <authorList>
            <consortium name="Ensembl"/>
        </authorList>
    </citation>
    <scope>IDENTIFICATION</scope>
</reference>
<evidence type="ECO:0000259" key="1">
    <source>
        <dbReference type="SMART" id="SM00477"/>
    </source>
</evidence>
<dbReference type="GO" id="GO:0016787">
    <property type="term" value="F:hydrolase activity"/>
    <property type="evidence" value="ECO:0007669"/>
    <property type="project" value="InterPro"/>
</dbReference>
<evidence type="ECO:0000313" key="3">
    <source>
        <dbReference type="Ensembl" id="ENSPNAP00000043967.1"/>
    </source>
</evidence>
<dbReference type="GO" id="GO:0046872">
    <property type="term" value="F:metal ion binding"/>
    <property type="evidence" value="ECO:0007669"/>
    <property type="project" value="InterPro"/>
</dbReference>
<evidence type="ECO:0000259" key="2">
    <source>
        <dbReference type="SMART" id="SM00892"/>
    </source>
</evidence>
<organism evidence="3 4">
    <name type="scientific">Pygocentrus nattereri</name>
    <name type="common">Red-bellied piranha</name>
    <dbReference type="NCBI Taxonomy" id="42514"/>
    <lineage>
        <taxon>Eukaryota</taxon>
        <taxon>Metazoa</taxon>
        <taxon>Chordata</taxon>
        <taxon>Craniata</taxon>
        <taxon>Vertebrata</taxon>
        <taxon>Euteleostomi</taxon>
        <taxon>Actinopterygii</taxon>
        <taxon>Neopterygii</taxon>
        <taxon>Teleostei</taxon>
        <taxon>Ostariophysi</taxon>
        <taxon>Characiformes</taxon>
        <taxon>Characoidei</taxon>
        <taxon>Pygocentrus</taxon>
    </lineage>
</organism>
<dbReference type="InterPro" id="IPR020821">
    <property type="entry name" value="ENPP1-3/EXOG-like_nuc-like"/>
</dbReference>
<name>A0AAR2J0W6_PYGNA</name>
<accession>A0AAR2J0W6</accession>
<dbReference type="InterPro" id="IPR039015">
    <property type="entry name" value="ENDOD1"/>
</dbReference>
<dbReference type="Ensembl" id="ENSPNAT00000087887.1">
    <property type="protein sequence ID" value="ENSPNAP00000043967.1"/>
    <property type="gene ID" value="ENSPNAG00000035347.1"/>
</dbReference>
<dbReference type="InterPro" id="IPR044929">
    <property type="entry name" value="DNA/RNA_non-sp_Endonuclease_sf"/>
</dbReference>
<protein>
    <submittedName>
        <fullName evidence="3">Uncharacterized protein</fullName>
    </submittedName>
</protein>